<dbReference type="GO" id="GO:0042773">
    <property type="term" value="P:ATP synthesis coupled electron transport"/>
    <property type="evidence" value="ECO:0007669"/>
    <property type="project" value="InterPro"/>
</dbReference>
<evidence type="ECO:0000313" key="7">
    <source>
        <dbReference type="Proteomes" id="UP001141806"/>
    </source>
</evidence>
<dbReference type="GO" id="GO:0048039">
    <property type="term" value="F:ubiquinone binding"/>
    <property type="evidence" value="ECO:0007669"/>
    <property type="project" value="TreeGrafter"/>
</dbReference>
<feature type="compositionally biased region" description="Gly residues" evidence="5">
    <location>
        <begin position="46"/>
        <end position="55"/>
    </location>
</feature>
<evidence type="ECO:0000256" key="1">
    <source>
        <dbReference type="ARBA" id="ARBA00012944"/>
    </source>
</evidence>
<organism evidence="6 7">
    <name type="scientific">Protea cynaroides</name>
    <dbReference type="NCBI Taxonomy" id="273540"/>
    <lineage>
        <taxon>Eukaryota</taxon>
        <taxon>Viridiplantae</taxon>
        <taxon>Streptophyta</taxon>
        <taxon>Embryophyta</taxon>
        <taxon>Tracheophyta</taxon>
        <taxon>Spermatophyta</taxon>
        <taxon>Magnoliopsida</taxon>
        <taxon>Proteales</taxon>
        <taxon>Proteaceae</taxon>
        <taxon>Protea</taxon>
    </lineage>
</organism>
<feature type="region of interest" description="Disordered" evidence="5">
    <location>
        <begin position="39"/>
        <end position="60"/>
    </location>
</feature>
<dbReference type="GO" id="GO:0015990">
    <property type="term" value="P:electron transport coupled proton transport"/>
    <property type="evidence" value="ECO:0007669"/>
    <property type="project" value="TreeGrafter"/>
</dbReference>
<proteinExistence type="predicted"/>
<dbReference type="OrthoDB" id="564260at2759"/>
<dbReference type="EMBL" id="JAMYWD010000001">
    <property type="protein sequence ID" value="KAJ4981837.1"/>
    <property type="molecule type" value="Genomic_DNA"/>
</dbReference>
<comment type="caution">
    <text evidence="6">The sequence shown here is derived from an EMBL/GenBank/DDBJ whole genome shotgun (WGS) entry which is preliminary data.</text>
</comment>
<evidence type="ECO:0000256" key="2">
    <source>
        <dbReference type="ARBA" id="ARBA00021006"/>
    </source>
</evidence>
<dbReference type="Proteomes" id="UP001141806">
    <property type="component" value="Unassembled WGS sequence"/>
</dbReference>
<dbReference type="PANTHER" id="PTHR43507:SF1">
    <property type="entry name" value="NADH-UBIQUINONE OXIDOREDUCTASE CHAIN 4"/>
    <property type="match status" value="1"/>
</dbReference>
<sequence>MFRRLRQGQEAIDLALALGQPHNLNLELALAPPMLEDQPASQQVGGEVGPNGEGGNPENPEIERIARRLQIYQSCRSVGWSGMRSYGKEYITAFLIREFLMIAVFRMLDPLLFYVLPESVPIPMLCGAEHLLFAGIKLFLCRGLVQ</sequence>
<accession>A0A9Q0R3P7</accession>
<reference evidence="6" key="1">
    <citation type="journal article" date="2023" name="Plant J.">
        <title>The genome of the king protea, Protea cynaroides.</title>
        <authorList>
            <person name="Chang J."/>
            <person name="Duong T.A."/>
            <person name="Schoeman C."/>
            <person name="Ma X."/>
            <person name="Roodt D."/>
            <person name="Barker N."/>
            <person name="Li Z."/>
            <person name="Van de Peer Y."/>
            <person name="Mizrachi E."/>
        </authorList>
    </citation>
    <scope>NUCLEOTIDE SEQUENCE</scope>
    <source>
        <tissue evidence="6">Young leaves</tissue>
    </source>
</reference>
<dbReference type="GO" id="GO:0003954">
    <property type="term" value="F:NADH dehydrogenase activity"/>
    <property type="evidence" value="ECO:0007669"/>
    <property type="project" value="TreeGrafter"/>
</dbReference>
<keyword evidence="7" id="KW-1185">Reference proteome</keyword>
<evidence type="ECO:0000256" key="3">
    <source>
        <dbReference type="ARBA" id="ARBA00023075"/>
    </source>
</evidence>
<name>A0A9Q0R3P7_9MAGN</name>
<dbReference type="EC" id="7.1.1.2" evidence="1"/>
<evidence type="ECO:0000256" key="5">
    <source>
        <dbReference type="SAM" id="MobiDB-lite"/>
    </source>
</evidence>
<evidence type="ECO:0000256" key="4">
    <source>
        <dbReference type="ARBA" id="ARBA00031025"/>
    </source>
</evidence>
<keyword evidence="3" id="KW-0830">Ubiquinone</keyword>
<dbReference type="GO" id="GO:0008137">
    <property type="term" value="F:NADH dehydrogenase (ubiquinone) activity"/>
    <property type="evidence" value="ECO:0007669"/>
    <property type="project" value="UniProtKB-EC"/>
</dbReference>
<protein>
    <recommendedName>
        <fullName evidence="2">NADH-ubiquinone oxidoreductase chain 4</fullName>
        <ecNumber evidence="1">7.1.1.2</ecNumber>
    </recommendedName>
    <alternativeName>
        <fullName evidence="4">NADH dehydrogenase subunit 4</fullName>
    </alternativeName>
</protein>
<dbReference type="AlphaFoldDB" id="A0A9Q0R3P7"/>
<dbReference type="PANTHER" id="PTHR43507">
    <property type="entry name" value="NADH-UBIQUINONE OXIDOREDUCTASE CHAIN 4"/>
    <property type="match status" value="1"/>
</dbReference>
<gene>
    <name evidence="6" type="ORF">NE237_032674</name>
</gene>
<dbReference type="InterPro" id="IPR003918">
    <property type="entry name" value="NADH_UbQ_OxRdtase"/>
</dbReference>
<evidence type="ECO:0000313" key="6">
    <source>
        <dbReference type="EMBL" id="KAJ4981837.1"/>
    </source>
</evidence>